<dbReference type="FunFam" id="1.10.8.470:FF:000001">
    <property type="entry name" value="GTP-binding protein homolog"/>
    <property type="match status" value="1"/>
</dbReference>
<evidence type="ECO:0000313" key="5">
    <source>
        <dbReference type="Proteomes" id="UP000092321"/>
    </source>
</evidence>
<dbReference type="InterPro" id="IPR031167">
    <property type="entry name" value="G_OBG"/>
</dbReference>
<dbReference type="Gene3D" id="3.40.50.300">
    <property type="entry name" value="P-loop containing nucleotide triphosphate hydrolases"/>
    <property type="match status" value="1"/>
</dbReference>
<dbReference type="GO" id="GO:0005525">
    <property type="term" value="F:GTP binding"/>
    <property type="evidence" value="ECO:0007669"/>
    <property type="project" value="UniProtKB-KW"/>
</dbReference>
<proteinExistence type="predicted"/>
<sequence length="415" mass="46786">MAKEYTIACVGKPSVGKSSTINSLTKNESLFKIGNYPFTTLTAQEGVSYIPFDCKCKGERTSCKPTYGHCVKGKRYIPIKVLDIPGLIPEAHLNLGLGNKFLDSLRTADLLIHCIDISGTTNAKGEATRGYDPINDVEFLIKEIKLWIYNNLDKRWGSIVRRHINTNSSIVETLTNQFAGYSANMSMVQKTIDKLTAKQEDKYLPSLDKWDEDMILDCIECFMEIKFPMVLSLNKIDHPDSNKNISKLVLKYQGKYEIVLTTAITEIFLQKLHTQGFINYETGTEFLDTFEDDPVNLKELPEAIMEKIEKIRDLILFRYGSTGIQDLLTTSAKVLDLIPVYTVKNINLLNEEDSNCYKDSFLIKKGSAVGEVKRHLFGIEVSIGSIVTTGNLRVSEDDQIFEGKNDILCFKLAPK</sequence>
<dbReference type="PRINTS" id="PR00326">
    <property type="entry name" value="GTP1OBG"/>
</dbReference>
<keyword evidence="4" id="KW-0378">Hydrolase</keyword>
<dbReference type="SUPFAM" id="SSF52540">
    <property type="entry name" value="P-loop containing nucleoside triphosphate hydrolases"/>
    <property type="match status" value="1"/>
</dbReference>
<feature type="domain" description="OBG-type G" evidence="3">
    <location>
        <begin position="5"/>
        <end position="281"/>
    </location>
</feature>
<evidence type="ECO:0000313" key="4">
    <source>
        <dbReference type="EMBL" id="OBA26444.1"/>
    </source>
</evidence>
<evidence type="ECO:0000256" key="1">
    <source>
        <dbReference type="ARBA" id="ARBA00022741"/>
    </source>
</evidence>
<comment type="caution">
    <text evidence="4">The sequence shown here is derived from an EMBL/GenBank/DDBJ whole genome shotgun (WGS) entry which is preliminary data.</text>
</comment>
<name>A0A1B7TCH8_9ASCO</name>
<gene>
    <name evidence="4" type="ORF">HANVADRAFT_53180</name>
</gene>
<dbReference type="Proteomes" id="UP000092321">
    <property type="component" value="Unassembled WGS sequence"/>
</dbReference>
<evidence type="ECO:0000259" key="3">
    <source>
        <dbReference type="PROSITE" id="PS51710"/>
    </source>
</evidence>
<keyword evidence="2" id="KW-0342">GTP-binding</keyword>
<accession>A0A1B7TCH8</accession>
<dbReference type="PANTHER" id="PTHR23305:SF1">
    <property type="entry name" value="OBG-TYPE G DOMAIN-CONTAINING PROTEIN"/>
    <property type="match status" value="1"/>
</dbReference>
<keyword evidence="5" id="KW-1185">Reference proteome</keyword>
<keyword evidence="1" id="KW-0547">Nucleotide-binding</keyword>
<dbReference type="InterPro" id="IPR006073">
    <property type="entry name" value="GTP-bd"/>
</dbReference>
<dbReference type="AlphaFoldDB" id="A0A1B7TCH8"/>
<dbReference type="InterPro" id="IPR027417">
    <property type="entry name" value="P-loop_NTPase"/>
</dbReference>
<dbReference type="EMBL" id="LXPE01000018">
    <property type="protein sequence ID" value="OBA26444.1"/>
    <property type="molecule type" value="Genomic_DNA"/>
</dbReference>
<organism evidence="4 5">
    <name type="scientific">Hanseniaspora valbyensis NRRL Y-1626</name>
    <dbReference type="NCBI Taxonomy" id="766949"/>
    <lineage>
        <taxon>Eukaryota</taxon>
        <taxon>Fungi</taxon>
        <taxon>Dikarya</taxon>
        <taxon>Ascomycota</taxon>
        <taxon>Saccharomycotina</taxon>
        <taxon>Saccharomycetes</taxon>
        <taxon>Saccharomycodales</taxon>
        <taxon>Saccharomycodaceae</taxon>
        <taxon>Hanseniaspora</taxon>
    </lineage>
</organism>
<dbReference type="GO" id="GO:0005737">
    <property type="term" value="C:cytoplasm"/>
    <property type="evidence" value="ECO:0007669"/>
    <property type="project" value="TreeGrafter"/>
</dbReference>
<dbReference type="InterPro" id="IPR013646">
    <property type="entry name" value="YGR210-like_G4"/>
</dbReference>
<evidence type="ECO:0000256" key="2">
    <source>
        <dbReference type="ARBA" id="ARBA00023134"/>
    </source>
</evidence>
<dbReference type="PANTHER" id="PTHR23305">
    <property type="entry name" value="OBG GTPASE FAMILY"/>
    <property type="match status" value="1"/>
</dbReference>
<dbReference type="Gene3D" id="1.10.8.470">
    <property type="match status" value="1"/>
</dbReference>
<dbReference type="Pfam" id="PF01926">
    <property type="entry name" value="MMR_HSR1"/>
    <property type="match status" value="1"/>
</dbReference>
<protein>
    <submittedName>
        <fullName evidence="4">p-loop containing nucleoside triphosphate hydrolase protein</fullName>
    </submittedName>
</protein>
<dbReference type="Pfam" id="PF08438">
    <property type="entry name" value="YGR210-like_G4"/>
    <property type="match status" value="1"/>
</dbReference>
<dbReference type="GO" id="GO:0016887">
    <property type="term" value="F:ATP hydrolysis activity"/>
    <property type="evidence" value="ECO:0007669"/>
    <property type="project" value="TreeGrafter"/>
</dbReference>
<reference evidence="5" key="1">
    <citation type="journal article" date="2016" name="Proc. Natl. Acad. Sci. U.S.A.">
        <title>Comparative genomics of biotechnologically important yeasts.</title>
        <authorList>
            <person name="Riley R."/>
            <person name="Haridas S."/>
            <person name="Wolfe K.H."/>
            <person name="Lopes M.R."/>
            <person name="Hittinger C.T."/>
            <person name="Goeker M."/>
            <person name="Salamov A.A."/>
            <person name="Wisecaver J.H."/>
            <person name="Long T.M."/>
            <person name="Calvey C.H."/>
            <person name="Aerts A.L."/>
            <person name="Barry K.W."/>
            <person name="Choi C."/>
            <person name="Clum A."/>
            <person name="Coughlan A.Y."/>
            <person name="Deshpande S."/>
            <person name="Douglass A.P."/>
            <person name="Hanson S.J."/>
            <person name="Klenk H.-P."/>
            <person name="LaButti K.M."/>
            <person name="Lapidus A."/>
            <person name="Lindquist E.A."/>
            <person name="Lipzen A.M."/>
            <person name="Meier-Kolthoff J.P."/>
            <person name="Ohm R.A."/>
            <person name="Otillar R.P."/>
            <person name="Pangilinan J.L."/>
            <person name="Peng Y."/>
            <person name="Rokas A."/>
            <person name="Rosa C.A."/>
            <person name="Scheuner C."/>
            <person name="Sibirny A.A."/>
            <person name="Slot J.C."/>
            <person name="Stielow J.B."/>
            <person name="Sun H."/>
            <person name="Kurtzman C.P."/>
            <person name="Blackwell M."/>
            <person name="Grigoriev I.V."/>
            <person name="Jeffries T.W."/>
        </authorList>
    </citation>
    <scope>NUCLEOTIDE SEQUENCE [LARGE SCALE GENOMIC DNA]</scope>
    <source>
        <strain evidence="5">NRRL Y-1626</strain>
    </source>
</reference>
<dbReference type="OrthoDB" id="545683at2759"/>
<dbReference type="PROSITE" id="PS51710">
    <property type="entry name" value="G_OBG"/>
    <property type="match status" value="1"/>
</dbReference>